<organism evidence="2 3">
    <name type="scientific">Rathayibacter festucae DSM 15932</name>
    <dbReference type="NCBI Taxonomy" id="1328866"/>
    <lineage>
        <taxon>Bacteria</taxon>
        <taxon>Bacillati</taxon>
        <taxon>Actinomycetota</taxon>
        <taxon>Actinomycetes</taxon>
        <taxon>Micrococcales</taxon>
        <taxon>Microbacteriaceae</taxon>
        <taxon>Rathayibacter</taxon>
    </lineage>
</organism>
<dbReference type="Gene3D" id="1.10.10.10">
    <property type="entry name" value="Winged helix-like DNA-binding domain superfamily/Winged helix DNA-binding domain"/>
    <property type="match status" value="1"/>
</dbReference>
<accession>A0A3T0SZV4</accession>
<dbReference type="Proteomes" id="UP000285317">
    <property type="component" value="Chromosome"/>
</dbReference>
<dbReference type="AlphaFoldDB" id="A0A3T0SZV4"/>
<evidence type="ECO:0000313" key="2">
    <source>
        <dbReference type="EMBL" id="AZZ51883.1"/>
    </source>
</evidence>
<dbReference type="SUPFAM" id="SSF46785">
    <property type="entry name" value="Winged helix' DNA-binding domain"/>
    <property type="match status" value="1"/>
</dbReference>
<reference evidence="2 3" key="1">
    <citation type="submission" date="2018-03" db="EMBL/GenBank/DDBJ databases">
        <title>Bacteriophage NCPPB3778 and a type I-E CRISPR drive the evolution of the US Biological Select Agent, Rathayibacter toxicus.</title>
        <authorList>
            <person name="Davis E.W.II."/>
            <person name="Tabima J.F."/>
            <person name="Weisberg A.J."/>
            <person name="Dantas Lopes L."/>
            <person name="Wiseman M.S."/>
            <person name="Wiseman M.S."/>
            <person name="Pupko T."/>
            <person name="Belcher M.S."/>
            <person name="Sechler A.J."/>
            <person name="Tancos M.A."/>
            <person name="Schroeder B.K."/>
            <person name="Murray T.D."/>
            <person name="Luster D.G."/>
            <person name="Schneider W.L."/>
            <person name="Rogers E."/>
            <person name="Andreote F.D."/>
            <person name="Grunwald N.J."/>
            <person name="Putnam M.L."/>
            <person name="Chang J.H."/>
        </authorList>
    </citation>
    <scope>NUCLEOTIDE SEQUENCE [LARGE SCALE GENOMIC DNA]</scope>
    <source>
        <strain evidence="2 3">DSM 15932</strain>
    </source>
</reference>
<dbReference type="InterPro" id="IPR036388">
    <property type="entry name" value="WH-like_DNA-bd_sf"/>
</dbReference>
<evidence type="ECO:0000313" key="3">
    <source>
        <dbReference type="Proteomes" id="UP000285317"/>
    </source>
</evidence>
<dbReference type="RefSeq" id="WP_127886769.1">
    <property type="nucleotide sequence ID" value="NZ_CP028137.1"/>
</dbReference>
<dbReference type="GO" id="GO:0003700">
    <property type="term" value="F:DNA-binding transcription factor activity"/>
    <property type="evidence" value="ECO:0007669"/>
    <property type="project" value="InterPro"/>
</dbReference>
<gene>
    <name evidence="2" type="ORF">C1I64_07350</name>
</gene>
<proteinExistence type="predicted"/>
<dbReference type="EMBL" id="CP028137">
    <property type="protein sequence ID" value="AZZ51883.1"/>
    <property type="molecule type" value="Genomic_DNA"/>
</dbReference>
<dbReference type="SMART" id="SM00347">
    <property type="entry name" value="HTH_MARR"/>
    <property type="match status" value="1"/>
</dbReference>
<dbReference type="InterPro" id="IPR000835">
    <property type="entry name" value="HTH_MarR-typ"/>
</dbReference>
<protein>
    <submittedName>
        <fullName evidence="2">MarR family transcriptional regulator</fullName>
    </submittedName>
</protein>
<evidence type="ECO:0000259" key="1">
    <source>
        <dbReference type="SMART" id="SM00347"/>
    </source>
</evidence>
<feature type="domain" description="HTH marR-type" evidence="1">
    <location>
        <begin position="30"/>
        <end position="131"/>
    </location>
</feature>
<dbReference type="PANTHER" id="PTHR33164">
    <property type="entry name" value="TRANSCRIPTIONAL REGULATOR, MARR FAMILY"/>
    <property type="match status" value="1"/>
</dbReference>
<dbReference type="Pfam" id="PF01047">
    <property type="entry name" value="MarR"/>
    <property type="match status" value="1"/>
</dbReference>
<dbReference type="PANTHER" id="PTHR33164:SF99">
    <property type="entry name" value="MARR FAMILY REGULATORY PROTEIN"/>
    <property type="match status" value="1"/>
</dbReference>
<sequence length="148" mass="16562">MTAPLSEQEQLLWHAWKIAADQVRQRVAEEIKTGTGLSDPDFGILTRLVELGGGELRQSDLATSMQWHRSRLSHQLTRMEQRGLLGRRSADAGVHVQITDEGRDAVRAARPIHAAAVRRHLVDRTDGIDRATLMQVLERLAQDSSPSR</sequence>
<name>A0A3T0SZV4_9MICO</name>
<dbReference type="InterPro" id="IPR036390">
    <property type="entry name" value="WH_DNA-bd_sf"/>
</dbReference>
<dbReference type="GO" id="GO:0006950">
    <property type="term" value="P:response to stress"/>
    <property type="evidence" value="ECO:0007669"/>
    <property type="project" value="TreeGrafter"/>
</dbReference>
<dbReference type="InterPro" id="IPR039422">
    <property type="entry name" value="MarR/SlyA-like"/>
</dbReference>
<dbReference type="KEGG" id="rfs:C1I64_07350"/>